<sequence>MFVFSGNLKIHERTHTGEKPYSCDVCGRTFSQQYSLKSHQLTHTGERPFSCDVCSKGFSSAGNLRRHQRIHTGQKPYSCNKQYTVKKNTGHPVYW</sequence>
<dbReference type="InterPro" id="IPR050717">
    <property type="entry name" value="C2H2-ZF_Transcription_Reg"/>
</dbReference>
<dbReference type="Pfam" id="PF00096">
    <property type="entry name" value="zf-C2H2"/>
    <property type="match status" value="2"/>
</dbReference>
<dbReference type="PROSITE" id="PS00028">
    <property type="entry name" value="ZINC_FINGER_C2H2_1"/>
    <property type="match status" value="2"/>
</dbReference>
<dbReference type="AlphaFoldDB" id="A0A8B9JUY8"/>
<dbReference type="SUPFAM" id="SSF57667">
    <property type="entry name" value="beta-beta-alpha zinc fingers"/>
    <property type="match status" value="2"/>
</dbReference>
<dbReference type="GO" id="GO:0000977">
    <property type="term" value="F:RNA polymerase II transcription regulatory region sequence-specific DNA binding"/>
    <property type="evidence" value="ECO:0007669"/>
    <property type="project" value="TreeGrafter"/>
</dbReference>
<name>A0A8B9JUY8_ASTMX</name>
<dbReference type="Ensembl" id="ENSAMXT00005029799.1">
    <property type="protein sequence ID" value="ENSAMXP00005027096.1"/>
    <property type="gene ID" value="ENSAMXG00005013599.1"/>
</dbReference>
<organism evidence="7 8">
    <name type="scientific">Astyanax mexicanus</name>
    <name type="common">Blind cave fish</name>
    <name type="synonym">Astyanax fasciatus mexicanus</name>
    <dbReference type="NCBI Taxonomy" id="7994"/>
    <lineage>
        <taxon>Eukaryota</taxon>
        <taxon>Metazoa</taxon>
        <taxon>Chordata</taxon>
        <taxon>Craniata</taxon>
        <taxon>Vertebrata</taxon>
        <taxon>Euteleostomi</taxon>
        <taxon>Actinopterygii</taxon>
        <taxon>Neopterygii</taxon>
        <taxon>Teleostei</taxon>
        <taxon>Ostariophysi</taxon>
        <taxon>Characiformes</taxon>
        <taxon>Characoidei</taxon>
        <taxon>Acestrorhamphidae</taxon>
        <taxon>Acestrorhamphinae</taxon>
        <taxon>Astyanax</taxon>
    </lineage>
</organism>
<dbReference type="InterPro" id="IPR036236">
    <property type="entry name" value="Znf_C2H2_sf"/>
</dbReference>
<keyword evidence="1" id="KW-0479">Metal-binding</keyword>
<dbReference type="InterPro" id="IPR013087">
    <property type="entry name" value="Znf_C2H2_type"/>
</dbReference>
<evidence type="ECO:0000256" key="2">
    <source>
        <dbReference type="ARBA" id="ARBA00022737"/>
    </source>
</evidence>
<dbReference type="PROSITE" id="PS50157">
    <property type="entry name" value="ZINC_FINGER_C2H2_2"/>
    <property type="match status" value="3"/>
</dbReference>
<evidence type="ECO:0000259" key="6">
    <source>
        <dbReference type="PROSITE" id="PS50157"/>
    </source>
</evidence>
<dbReference type="Gene3D" id="3.30.160.60">
    <property type="entry name" value="Classic Zinc Finger"/>
    <property type="match status" value="3"/>
</dbReference>
<protein>
    <recommendedName>
        <fullName evidence="6">C2H2-type domain-containing protein</fullName>
    </recommendedName>
</protein>
<dbReference type="SMART" id="SM00355">
    <property type="entry name" value="ZnF_C2H2"/>
    <property type="match status" value="2"/>
</dbReference>
<keyword evidence="2" id="KW-0677">Repeat</keyword>
<reference evidence="7" key="1">
    <citation type="submission" date="2025-08" db="UniProtKB">
        <authorList>
            <consortium name="Ensembl"/>
        </authorList>
    </citation>
    <scope>IDENTIFICATION</scope>
</reference>
<dbReference type="PANTHER" id="PTHR14196">
    <property type="entry name" value="ODD-SKIPPED - RELATED"/>
    <property type="match status" value="1"/>
</dbReference>
<evidence type="ECO:0000313" key="7">
    <source>
        <dbReference type="Ensembl" id="ENSAMXP00005027096.1"/>
    </source>
</evidence>
<evidence type="ECO:0000313" key="8">
    <source>
        <dbReference type="Proteomes" id="UP000694621"/>
    </source>
</evidence>
<feature type="domain" description="C2H2-type" evidence="6">
    <location>
        <begin position="1"/>
        <end position="20"/>
    </location>
</feature>
<dbReference type="PANTHER" id="PTHR14196:SF12">
    <property type="entry name" value="ZINC FINGER PROTEIN 208-LIKE"/>
    <property type="match status" value="1"/>
</dbReference>
<accession>A0A8B9JUY8</accession>
<dbReference type="GO" id="GO:0005634">
    <property type="term" value="C:nucleus"/>
    <property type="evidence" value="ECO:0007669"/>
    <property type="project" value="TreeGrafter"/>
</dbReference>
<feature type="domain" description="C2H2-type" evidence="6">
    <location>
        <begin position="49"/>
        <end position="76"/>
    </location>
</feature>
<dbReference type="GO" id="GO:0008270">
    <property type="term" value="F:zinc ion binding"/>
    <property type="evidence" value="ECO:0007669"/>
    <property type="project" value="UniProtKB-KW"/>
</dbReference>
<proteinExistence type="predicted"/>
<dbReference type="Proteomes" id="UP000694621">
    <property type="component" value="Unplaced"/>
</dbReference>
<evidence type="ECO:0000256" key="3">
    <source>
        <dbReference type="ARBA" id="ARBA00022771"/>
    </source>
</evidence>
<dbReference type="GO" id="GO:0000981">
    <property type="term" value="F:DNA-binding transcription factor activity, RNA polymerase II-specific"/>
    <property type="evidence" value="ECO:0007669"/>
    <property type="project" value="TreeGrafter"/>
</dbReference>
<evidence type="ECO:0000256" key="5">
    <source>
        <dbReference type="PROSITE-ProRule" id="PRU00042"/>
    </source>
</evidence>
<keyword evidence="4" id="KW-0862">Zinc</keyword>
<feature type="domain" description="C2H2-type" evidence="6">
    <location>
        <begin position="21"/>
        <end position="48"/>
    </location>
</feature>
<keyword evidence="3 5" id="KW-0863">Zinc-finger</keyword>
<dbReference type="FunFam" id="3.30.160.60:FF:002343">
    <property type="entry name" value="Zinc finger protein 33A"/>
    <property type="match status" value="2"/>
</dbReference>
<evidence type="ECO:0000256" key="4">
    <source>
        <dbReference type="ARBA" id="ARBA00022833"/>
    </source>
</evidence>
<evidence type="ECO:0000256" key="1">
    <source>
        <dbReference type="ARBA" id="ARBA00022723"/>
    </source>
</evidence>